<dbReference type="Pfam" id="PF13460">
    <property type="entry name" value="NAD_binding_10"/>
    <property type="match status" value="1"/>
</dbReference>
<dbReference type="PANTHER" id="PTHR47129">
    <property type="entry name" value="QUINONE OXIDOREDUCTASE 2"/>
    <property type="match status" value="1"/>
</dbReference>
<comment type="caution">
    <text evidence="2">The sequence shown here is derived from an EMBL/GenBank/DDBJ whole genome shotgun (WGS) entry which is preliminary data.</text>
</comment>
<reference evidence="2 3" key="1">
    <citation type="submission" date="2020-07" db="EMBL/GenBank/DDBJ databases">
        <title>Sequencing the genomes of 1000 actinobacteria strains.</title>
        <authorList>
            <person name="Klenk H.-P."/>
        </authorList>
    </citation>
    <scope>NUCLEOTIDE SEQUENCE [LARGE SCALE GENOMIC DNA]</scope>
    <source>
        <strain evidence="2 3">DSM 100723</strain>
    </source>
</reference>
<proteinExistence type="predicted"/>
<protein>
    <submittedName>
        <fullName evidence="2">NAD(P)H dehydrogenase (Quinone)</fullName>
        <ecNumber evidence="2">1.6.5.2</ecNumber>
    </submittedName>
</protein>
<sequence>MTVALTGASGQLGRLTADRLPERVDPADVVLITRNPDALAEYAGRGVTVRAADFDRPETLPAAFAGVEQLLLISGDQVGSRLDGHRNAIAAAVDAGVRHLLYTSISEPVEANPAAVVPDHAATEQALRDSGVHAWTSLRNNLYTEMQVPTVEQAAQSGQLVTNYGDGAAAFVTREDCAAVAAAVLAAEVPSAGEHVVDVTGPEAVSADDLAALASTLRGEPVEVVRLDDESYVQGLVGAGLPEEVARLLASFGSSTRLGYLAAVSPAVEQLTGRPATRLADLLPQR</sequence>
<dbReference type="Gene3D" id="3.40.50.720">
    <property type="entry name" value="NAD(P)-binding Rossmann-like Domain"/>
    <property type="match status" value="1"/>
</dbReference>
<dbReference type="AlphaFoldDB" id="A0A7W3IV41"/>
<evidence type="ECO:0000259" key="1">
    <source>
        <dbReference type="Pfam" id="PF13460"/>
    </source>
</evidence>
<dbReference type="InterPro" id="IPR016040">
    <property type="entry name" value="NAD(P)-bd_dom"/>
</dbReference>
<gene>
    <name evidence="2" type="ORF">FHX74_003472</name>
</gene>
<dbReference type="EC" id="1.6.5.2" evidence="2"/>
<evidence type="ECO:0000313" key="3">
    <source>
        <dbReference type="Proteomes" id="UP000523079"/>
    </source>
</evidence>
<feature type="domain" description="NAD(P)-binding" evidence="1">
    <location>
        <begin position="7"/>
        <end position="186"/>
    </location>
</feature>
<dbReference type="InterPro" id="IPR052718">
    <property type="entry name" value="NmrA-type_oxidoreductase"/>
</dbReference>
<dbReference type="SUPFAM" id="SSF51735">
    <property type="entry name" value="NAD(P)-binding Rossmann-fold domains"/>
    <property type="match status" value="1"/>
</dbReference>
<dbReference type="EMBL" id="JACGWT010000006">
    <property type="protein sequence ID" value="MBA8795831.1"/>
    <property type="molecule type" value="Genomic_DNA"/>
</dbReference>
<evidence type="ECO:0000313" key="2">
    <source>
        <dbReference type="EMBL" id="MBA8795831.1"/>
    </source>
</evidence>
<dbReference type="InterPro" id="IPR036291">
    <property type="entry name" value="NAD(P)-bd_dom_sf"/>
</dbReference>
<organism evidence="2 3">
    <name type="scientific">Microlunatus kandeliicorticis</name>
    <dbReference type="NCBI Taxonomy" id="1759536"/>
    <lineage>
        <taxon>Bacteria</taxon>
        <taxon>Bacillati</taxon>
        <taxon>Actinomycetota</taxon>
        <taxon>Actinomycetes</taxon>
        <taxon>Propionibacteriales</taxon>
        <taxon>Propionibacteriaceae</taxon>
        <taxon>Microlunatus</taxon>
    </lineage>
</organism>
<dbReference type="RefSeq" id="WP_182561447.1">
    <property type="nucleotide sequence ID" value="NZ_JACGWT010000006.1"/>
</dbReference>
<dbReference type="Gene3D" id="3.90.25.10">
    <property type="entry name" value="UDP-galactose 4-epimerase, domain 1"/>
    <property type="match status" value="1"/>
</dbReference>
<dbReference type="PANTHER" id="PTHR47129:SF1">
    <property type="entry name" value="NMRA-LIKE DOMAIN-CONTAINING PROTEIN"/>
    <property type="match status" value="1"/>
</dbReference>
<dbReference type="Proteomes" id="UP000523079">
    <property type="component" value="Unassembled WGS sequence"/>
</dbReference>
<keyword evidence="3" id="KW-1185">Reference proteome</keyword>
<name>A0A7W3IV41_9ACTN</name>
<keyword evidence="2" id="KW-0560">Oxidoreductase</keyword>
<dbReference type="GO" id="GO:0003955">
    <property type="term" value="F:NAD(P)H dehydrogenase (quinone) activity"/>
    <property type="evidence" value="ECO:0007669"/>
    <property type="project" value="UniProtKB-EC"/>
</dbReference>
<accession>A0A7W3IV41</accession>